<gene>
    <name evidence="2" type="ORF">RNB18_17045</name>
</gene>
<sequence length="481" mass="52827">MTDAPVFERLLAAMRERGGAPALEDGRESLSYLTVASMIDTCRADLATAGLVDGDRVSVVIRQRCSDVVNLLAVMTAGGVAVPCDAVWPEHRRSLTESNADVRMRLDGETCVVLNKPGASTRLKRDPRTDSLALLMYTSGSTAEPRGVMVQADQIEFCTERIGERLAYTVKDRIACPVRLSFDYGLYQIFLAFSTGATLVLCDVTDPFGWLRDAIRHARPTVLALTPSMARAAVSKWHRSGEDDRVRLVTFTGESVDRRVIAGMTDAFPHASIVLMYGVTECKRVSISEPDEWRRDPTSVGRPLTGTSVVIRDQRGDELPAGEVGEIHVLGPNLSSGYWRDLELTERKFPLYSGRRELATEDLGYVDSSDRLHIVGRIGDTYKERGQRVSAQEVEAAALSCDGVRGAVCIPPRAETKSTLFVSADDRVTQHDLLVRLGQILGTDRIPRRIARVDELPLTPNGKADRVQLRKIAGESTGSAW</sequence>
<accession>A0ABU2V8J0</accession>
<dbReference type="SUPFAM" id="SSF56801">
    <property type="entry name" value="Acetyl-CoA synthetase-like"/>
    <property type="match status" value="1"/>
</dbReference>
<proteinExistence type="predicted"/>
<comment type="caution">
    <text evidence="2">The sequence shown here is derived from an EMBL/GenBank/DDBJ whole genome shotgun (WGS) entry which is preliminary data.</text>
</comment>
<organism evidence="2 3">
    <name type="scientific">Streptomyces doebereineriae</name>
    <dbReference type="NCBI Taxonomy" id="3075528"/>
    <lineage>
        <taxon>Bacteria</taxon>
        <taxon>Bacillati</taxon>
        <taxon>Actinomycetota</taxon>
        <taxon>Actinomycetes</taxon>
        <taxon>Kitasatosporales</taxon>
        <taxon>Streptomycetaceae</taxon>
        <taxon>Streptomyces</taxon>
    </lineage>
</organism>
<name>A0ABU2V8J0_9ACTN</name>
<dbReference type="Pfam" id="PF00501">
    <property type="entry name" value="AMP-binding"/>
    <property type="match status" value="1"/>
</dbReference>
<feature type="domain" description="AMP-dependent synthetase/ligase" evidence="1">
    <location>
        <begin position="14"/>
        <end position="339"/>
    </location>
</feature>
<evidence type="ECO:0000313" key="3">
    <source>
        <dbReference type="Proteomes" id="UP001183824"/>
    </source>
</evidence>
<dbReference type="Proteomes" id="UP001183824">
    <property type="component" value="Unassembled WGS sequence"/>
</dbReference>
<dbReference type="EMBL" id="JAVREZ010000005">
    <property type="protein sequence ID" value="MDT0481881.1"/>
    <property type="molecule type" value="Genomic_DNA"/>
</dbReference>
<evidence type="ECO:0000313" key="2">
    <source>
        <dbReference type="EMBL" id="MDT0481881.1"/>
    </source>
</evidence>
<dbReference type="InterPro" id="IPR042099">
    <property type="entry name" value="ANL_N_sf"/>
</dbReference>
<dbReference type="Gene3D" id="3.40.50.12780">
    <property type="entry name" value="N-terminal domain of ligase-like"/>
    <property type="match status" value="1"/>
</dbReference>
<dbReference type="PANTHER" id="PTHR45527:SF1">
    <property type="entry name" value="FATTY ACID SYNTHASE"/>
    <property type="match status" value="1"/>
</dbReference>
<reference evidence="3" key="1">
    <citation type="submission" date="2023-07" db="EMBL/GenBank/DDBJ databases">
        <title>30 novel species of actinomycetes from the DSMZ collection.</title>
        <authorList>
            <person name="Nouioui I."/>
        </authorList>
    </citation>
    <scope>NUCLEOTIDE SEQUENCE [LARGE SCALE GENOMIC DNA]</scope>
    <source>
        <strain evidence="3">DSM 41640</strain>
    </source>
</reference>
<protein>
    <submittedName>
        <fullName evidence="2">AMP-binding protein</fullName>
    </submittedName>
</protein>
<dbReference type="PANTHER" id="PTHR45527">
    <property type="entry name" value="NONRIBOSOMAL PEPTIDE SYNTHETASE"/>
    <property type="match status" value="1"/>
</dbReference>
<dbReference type="InterPro" id="IPR045851">
    <property type="entry name" value="AMP-bd_C_sf"/>
</dbReference>
<dbReference type="InterPro" id="IPR000873">
    <property type="entry name" value="AMP-dep_synth/lig_dom"/>
</dbReference>
<dbReference type="Gene3D" id="3.30.300.30">
    <property type="match status" value="1"/>
</dbReference>
<evidence type="ECO:0000259" key="1">
    <source>
        <dbReference type="Pfam" id="PF00501"/>
    </source>
</evidence>
<keyword evidence="3" id="KW-1185">Reference proteome</keyword>
<dbReference type="RefSeq" id="WP_311714920.1">
    <property type="nucleotide sequence ID" value="NZ_JAVREZ010000005.1"/>
</dbReference>